<feature type="domain" description="HBS1-like protein N-terminal" evidence="6">
    <location>
        <begin position="17"/>
        <end position="87"/>
    </location>
</feature>
<evidence type="ECO:0000313" key="7">
    <source>
        <dbReference type="EMBL" id="OSX59294.1"/>
    </source>
</evidence>
<feature type="region of interest" description="Disordered" evidence="5">
    <location>
        <begin position="233"/>
        <end position="259"/>
    </location>
</feature>
<sequence>MSRHRFVRNINVNEELQEDVLSDGGEDDLSPAEYETMMDGLEEVRVVIGSQEHSGITDRDIQDTLHYYQYDVQQSVNWLLEEQQRKQVAKERKEFTNKPLPPPPSEEQDDMGLEPVYSGPGLSGSGRSNIPLIRLAQNQPEEIYEYSESSSSNGPRRKLSTITEKTEQSSDAGSMTPKALAPPELPRSSYATSFASTTDYGQVLERGIMSPNNVGPSPSLTALHHLSYHESVPSVTPSATRTPTSISPPGSSGVQLPSLDSIPDIPSLLTKKSTVRVASEAKSTKSKLSALASSRSSARSALSSRSSVSSLSSGSYTSDEGSTLTYPALRPAATSMLSLESSHLSSIAGRAVETAMELEAMDRAAAMAQRETEQLSEHSVPGSPPQSSFRSHASRTPISREPSFSPETPRSPQSSRSATPRGVTLIQSIPPTPELPYASPHPPPDVSPEHTVPSIAQAPSPAGMHGRQPSKLAMLAQAKVQQAQAKTQQSPWMPKPKKQTEKPAQPSIILHKTRTQYLDPIANGPTATTAITTSYQSLSSLLTPVQSALPPSRKLDLSVSQSERSGSEPRQSKLAMKSRNAHKKSAVEALPEETQPEPENPLFSPKATRSRASPSAFASLLVDDASLMIFEDKSLTSGSRKTESRDGMRSPRYRTTDVSPTSFHGERSRGPSRKRETMLPAVTELAPLSSFGFDVPSPDDIVFNARRGTSLASRSASASSRLARSSPPVSSPSRPVAVDSAV</sequence>
<protein>
    <recommendedName>
        <fullName evidence="6">HBS1-like protein N-terminal domain-containing protein</fullName>
    </recommendedName>
</protein>
<evidence type="ECO:0000259" key="6">
    <source>
        <dbReference type="Pfam" id="PF08938"/>
    </source>
</evidence>
<feature type="compositionally biased region" description="Low complexity" evidence="5">
    <location>
        <begin position="476"/>
        <end position="489"/>
    </location>
</feature>
<feature type="region of interest" description="Disordered" evidence="5">
    <location>
        <begin position="548"/>
        <end position="610"/>
    </location>
</feature>
<keyword evidence="4" id="KW-0648">Protein biosynthesis</keyword>
<feature type="region of interest" description="Disordered" evidence="5">
    <location>
        <begin position="89"/>
        <end position="129"/>
    </location>
</feature>
<dbReference type="RefSeq" id="XP_024336088.1">
    <property type="nucleotide sequence ID" value="XM_024482829.1"/>
</dbReference>
<dbReference type="AlphaFoldDB" id="A0A1X6MSC4"/>
<gene>
    <name evidence="7" type="ORF">POSPLADRAFT_1075529</name>
</gene>
<dbReference type="OrthoDB" id="342024at2759"/>
<feature type="region of interest" description="Disordered" evidence="5">
    <location>
        <begin position="635"/>
        <end position="676"/>
    </location>
</feature>
<feature type="region of interest" description="Disordered" evidence="5">
    <location>
        <begin position="143"/>
        <end position="190"/>
    </location>
</feature>
<feature type="compositionally biased region" description="Polar residues" evidence="5">
    <location>
        <begin position="405"/>
        <end position="418"/>
    </location>
</feature>
<feature type="compositionally biased region" description="Pro residues" evidence="5">
    <location>
        <begin position="430"/>
        <end position="446"/>
    </location>
</feature>
<feature type="compositionally biased region" description="Basic and acidic residues" evidence="5">
    <location>
        <begin position="664"/>
        <end position="676"/>
    </location>
</feature>
<organism evidence="7 8">
    <name type="scientific">Postia placenta MAD-698-R-SB12</name>
    <dbReference type="NCBI Taxonomy" id="670580"/>
    <lineage>
        <taxon>Eukaryota</taxon>
        <taxon>Fungi</taxon>
        <taxon>Dikarya</taxon>
        <taxon>Basidiomycota</taxon>
        <taxon>Agaricomycotina</taxon>
        <taxon>Agaricomycetes</taxon>
        <taxon>Polyporales</taxon>
        <taxon>Adustoporiaceae</taxon>
        <taxon>Rhodonia</taxon>
    </lineage>
</organism>
<evidence type="ECO:0000256" key="5">
    <source>
        <dbReference type="SAM" id="MobiDB-lite"/>
    </source>
</evidence>
<feature type="compositionally biased region" description="Low complexity" evidence="5">
    <location>
        <begin position="242"/>
        <end position="253"/>
    </location>
</feature>
<feature type="region of interest" description="Disordered" evidence="5">
    <location>
        <begin position="710"/>
        <end position="742"/>
    </location>
</feature>
<evidence type="ECO:0000256" key="2">
    <source>
        <dbReference type="ARBA" id="ARBA00022490"/>
    </source>
</evidence>
<feature type="compositionally biased region" description="Basic and acidic residues" evidence="5">
    <location>
        <begin position="635"/>
        <end position="649"/>
    </location>
</feature>
<accession>A0A1X6MSC4</accession>
<comment type="subcellular location">
    <subcellularLocation>
        <location evidence="1">Cytoplasm</location>
    </subcellularLocation>
</comment>
<dbReference type="GO" id="GO:0006412">
    <property type="term" value="P:translation"/>
    <property type="evidence" value="ECO:0007669"/>
    <property type="project" value="UniProtKB-KW"/>
</dbReference>
<keyword evidence="2" id="KW-0963">Cytoplasm</keyword>
<reference evidence="7 8" key="1">
    <citation type="submission" date="2017-04" db="EMBL/GenBank/DDBJ databases">
        <title>Genome Sequence of the Model Brown-Rot Fungus Postia placenta SB12.</title>
        <authorList>
            <consortium name="DOE Joint Genome Institute"/>
            <person name="Gaskell J."/>
            <person name="Kersten P."/>
            <person name="Larrondo L.F."/>
            <person name="Canessa P."/>
            <person name="Martinez D."/>
            <person name="Hibbett D."/>
            <person name="Schmoll M."/>
            <person name="Kubicek C.P."/>
            <person name="Martinez A.T."/>
            <person name="Yadav J."/>
            <person name="Master E."/>
            <person name="Magnuson J.K."/>
            <person name="James T."/>
            <person name="Yaver D."/>
            <person name="Berka R."/>
            <person name="Labutti K."/>
            <person name="Lipzen A."/>
            <person name="Aerts A."/>
            <person name="Barry K."/>
            <person name="Henrissat B."/>
            <person name="Blanchette R."/>
            <person name="Grigoriev I."/>
            <person name="Cullen D."/>
        </authorList>
    </citation>
    <scope>NUCLEOTIDE SEQUENCE [LARGE SCALE GENOMIC DNA]</scope>
    <source>
        <strain evidence="7 8">MAD-698-R-SB12</strain>
    </source>
</reference>
<feature type="region of interest" description="Disordered" evidence="5">
    <location>
        <begin position="364"/>
        <end position="508"/>
    </location>
</feature>
<dbReference type="GO" id="GO:0005737">
    <property type="term" value="C:cytoplasm"/>
    <property type="evidence" value="ECO:0007669"/>
    <property type="project" value="UniProtKB-SubCell"/>
</dbReference>
<feature type="compositionally biased region" description="Low complexity" evidence="5">
    <location>
        <begin position="278"/>
        <end position="315"/>
    </location>
</feature>
<evidence type="ECO:0000256" key="3">
    <source>
        <dbReference type="ARBA" id="ARBA00022801"/>
    </source>
</evidence>
<proteinExistence type="predicted"/>
<feature type="compositionally biased region" description="Polar residues" evidence="5">
    <location>
        <begin position="385"/>
        <end position="397"/>
    </location>
</feature>
<dbReference type="EMBL" id="KZ110602">
    <property type="protein sequence ID" value="OSX59294.1"/>
    <property type="molecule type" value="Genomic_DNA"/>
</dbReference>
<feature type="region of interest" description="Disordered" evidence="5">
    <location>
        <begin position="276"/>
        <end position="322"/>
    </location>
</feature>
<dbReference type="Pfam" id="PF08938">
    <property type="entry name" value="HBS1_N"/>
    <property type="match status" value="1"/>
</dbReference>
<evidence type="ECO:0000313" key="8">
    <source>
        <dbReference type="Proteomes" id="UP000194127"/>
    </source>
</evidence>
<keyword evidence="8" id="KW-1185">Reference proteome</keyword>
<evidence type="ECO:0000256" key="4">
    <source>
        <dbReference type="ARBA" id="ARBA00022917"/>
    </source>
</evidence>
<evidence type="ECO:0000256" key="1">
    <source>
        <dbReference type="ARBA" id="ARBA00004496"/>
    </source>
</evidence>
<dbReference type="InterPro" id="IPR015033">
    <property type="entry name" value="HBS1-like_N"/>
</dbReference>
<keyword evidence="3" id="KW-0378">Hydrolase</keyword>
<name>A0A1X6MSC4_9APHY</name>
<dbReference type="GO" id="GO:0016787">
    <property type="term" value="F:hydrolase activity"/>
    <property type="evidence" value="ECO:0007669"/>
    <property type="project" value="UniProtKB-KW"/>
</dbReference>
<dbReference type="STRING" id="670580.A0A1X6MSC4"/>
<dbReference type="Proteomes" id="UP000194127">
    <property type="component" value="Unassembled WGS sequence"/>
</dbReference>
<dbReference type="GeneID" id="36327778"/>